<accession>A0A285N1W0</accession>
<sequence length="73" mass="8720">MFIEIEENTYLNTDSIVAVELITISSEPYGETYQWVFYTSAPQDKSVFHGKMFDNKRDAVEWFENIRYLLEKK</sequence>
<name>A0A285N1W0_9AQUI</name>
<evidence type="ECO:0000313" key="1">
    <source>
        <dbReference type="EMBL" id="SNZ03429.1"/>
    </source>
</evidence>
<reference evidence="2" key="1">
    <citation type="submission" date="2017-09" db="EMBL/GenBank/DDBJ databases">
        <authorList>
            <person name="Varghese N."/>
            <person name="Submissions S."/>
        </authorList>
    </citation>
    <scope>NUCLEOTIDE SEQUENCE [LARGE SCALE GENOMIC DNA]</scope>
    <source>
        <strain evidence="2">DSM 15103</strain>
    </source>
</reference>
<dbReference type="AlphaFoldDB" id="A0A285N1W0"/>
<keyword evidence="2" id="KW-1185">Reference proteome</keyword>
<dbReference type="EMBL" id="OBEI01000001">
    <property type="protein sequence ID" value="SNZ03429.1"/>
    <property type="molecule type" value="Genomic_DNA"/>
</dbReference>
<organism evidence="1 2">
    <name type="scientific">Persephonella hydrogeniphila</name>
    <dbReference type="NCBI Taxonomy" id="198703"/>
    <lineage>
        <taxon>Bacteria</taxon>
        <taxon>Pseudomonadati</taxon>
        <taxon>Aquificota</taxon>
        <taxon>Aquificia</taxon>
        <taxon>Aquificales</taxon>
        <taxon>Hydrogenothermaceae</taxon>
        <taxon>Persephonella</taxon>
    </lineage>
</organism>
<dbReference type="RefSeq" id="WP_096999566.1">
    <property type="nucleotide sequence ID" value="NZ_OBEI01000001.1"/>
</dbReference>
<dbReference type="OrthoDB" id="15221at2"/>
<protein>
    <recommendedName>
        <fullName evidence="3">PH domain-containing protein</fullName>
    </recommendedName>
</protein>
<evidence type="ECO:0000313" key="2">
    <source>
        <dbReference type="Proteomes" id="UP000219036"/>
    </source>
</evidence>
<evidence type="ECO:0008006" key="3">
    <source>
        <dbReference type="Google" id="ProtNLM"/>
    </source>
</evidence>
<gene>
    <name evidence="1" type="ORF">SAMN06265182_0378</name>
</gene>
<dbReference type="Proteomes" id="UP000219036">
    <property type="component" value="Unassembled WGS sequence"/>
</dbReference>
<proteinExistence type="predicted"/>